<organism evidence="2 3">
    <name type="scientific">Friedmanniomyces endolithicus</name>
    <dbReference type="NCBI Taxonomy" id="329885"/>
    <lineage>
        <taxon>Eukaryota</taxon>
        <taxon>Fungi</taxon>
        <taxon>Dikarya</taxon>
        <taxon>Ascomycota</taxon>
        <taxon>Pezizomycotina</taxon>
        <taxon>Dothideomycetes</taxon>
        <taxon>Dothideomycetidae</taxon>
        <taxon>Mycosphaerellales</taxon>
        <taxon>Teratosphaeriaceae</taxon>
        <taxon>Friedmanniomyces</taxon>
    </lineage>
</organism>
<evidence type="ECO:0000313" key="3">
    <source>
        <dbReference type="Proteomes" id="UP000310066"/>
    </source>
</evidence>
<dbReference type="Proteomes" id="UP000310066">
    <property type="component" value="Unassembled WGS sequence"/>
</dbReference>
<sequence length="145" mass="15928">MASSEPQQDATSLLMHITSLLHPDPHDDVFGPTDLDAVLFFGPMDDIDEIERPSQAAAVRPYVLTGPRPLRSSQPRRLEGTPTHRPLRRHQKLQAVPKLPFLIRAIARKPRDSTSAACTAVATAEMVWEGTADSELRAAGDNARD</sequence>
<evidence type="ECO:0000313" key="2">
    <source>
        <dbReference type="EMBL" id="TKA37186.1"/>
    </source>
</evidence>
<dbReference type="OrthoDB" id="3921849at2759"/>
<proteinExistence type="predicted"/>
<comment type="caution">
    <text evidence="2">The sequence shown here is derived from an EMBL/GenBank/DDBJ whole genome shotgun (WGS) entry which is preliminary data.</text>
</comment>
<reference evidence="2 3" key="1">
    <citation type="submission" date="2017-03" db="EMBL/GenBank/DDBJ databases">
        <title>Genomes of endolithic fungi from Antarctica.</title>
        <authorList>
            <person name="Coleine C."/>
            <person name="Masonjones S."/>
            <person name="Stajich J.E."/>
        </authorList>
    </citation>
    <scope>NUCLEOTIDE SEQUENCE [LARGE SCALE GENOMIC DNA]</scope>
    <source>
        <strain evidence="2 3">CCFEE 5311</strain>
    </source>
</reference>
<feature type="region of interest" description="Disordered" evidence="1">
    <location>
        <begin position="60"/>
        <end position="88"/>
    </location>
</feature>
<dbReference type="AlphaFoldDB" id="A0A4U0UQ70"/>
<accession>A0A4U0UQ70</accession>
<dbReference type="EMBL" id="NAJP01000054">
    <property type="protein sequence ID" value="TKA37186.1"/>
    <property type="molecule type" value="Genomic_DNA"/>
</dbReference>
<name>A0A4U0UQ70_9PEZI</name>
<protein>
    <submittedName>
        <fullName evidence="2">Uncharacterized protein</fullName>
    </submittedName>
</protein>
<gene>
    <name evidence="2" type="ORF">B0A54_12048</name>
</gene>
<evidence type="ECO:0000256" key="1">
    <source>
        <dbReference type="SAM" id="MobiDB-lite"/>
    </source>
</evidence>